<dbReference type="Proteomes" id="UP001596250">
    <property type="component" value="Unassembled WGS sequence"/>
</dbReference>
<keyword evidence="3" id="KW-0479">Metal-binding</keyword>
<sequence length="268" mass="30027">MSVKVQDVIEILLAPLAQVERLEQTVDTLKCGDPAMEVTGIVTTFMPTQRVLEEAASVGANLVIAHEGLYYHHEDATEQKLKHDPVYEIKQQFLHRSGVAVFRFHDYLHRYRPDGIMEGLIDALGWRSFVVKQQYAWTIVEMPATAVQDIAAHVKASIGAPFVRIAGNASARCKRIGLLAGYRGGGELAIPLFEQEKVDLVVYGEGPEWETPEYVRDAAHQGRERAAIVLGHAESEMAGMKWLAERIEQKFPSIPVRFIPNEPVFRIL</sequence>
<dbReference type="InterPro" id="IPR036069">
    <property type="entry name" value="DUF34/NIF3_sf"/>
</dbReference>
<evidence type="ECO:0000256" key="1">
    <source>
        <dbReference type="ARBA" id="ARBA00006964"/>
    </source>
</evidence>
<name>A0ABW1IKQ6_9BACL</name>
<dbReference type="RefSeq" id="WP_379892571.1">
    <property type="nucleotide sequence ID" value="NZ_CBCSCT010000018.1"/>
</dbReference>
<dbReference type="EMBL" id="JBHSQV010000028">
    <property type="protein sequence ID" value="MFC5985586.1"/>
    <property type="molecule type" value="Genomic_DNA"/>
</dbReference>
<evidence type="ECO:0000313" key="5">
    <source>
        <dbReference type="Proteomes" id="UP001596250"/>
    </source>
</evidence>
<organism evidence="4 5">
    <name type="scientific">Marinicrinis lubricantis</name>
    <dbReference type="NCBI Taxonomy" id="2086470"/>
    <lineage>
        <taxon>Bacteria</taxon>
        <taxon>Bacillati</taxon>
        <taxon>Bacillota</taxon>
        <taxon>Bacilli</taxon>
        <taxon>Bacillales</taxon>
        <taxon>Paenibacillaceae</taxon>
    </lineage>
</organism>
<dbReference type="Gene3D" id="3.40.1390.30">
    <property type="entry name" value="NIF3 (NGG1p interacting factor 3)-like"/>
    <property type="match status" value="2"/>
</dbReference>
<evidence type="ECO:0000256" key="2">
    <source>
        <dbReference type="ARBA" id="ARBA00022112"/>
    </source>
</evidence>
<dbReference type="InterPro" id="IPR002678">
    <property type="entry name" value="DUF34/NIF3"/>
</dbReference>
<protein>
    <recommendedName>
        <fullName evidence="2">GTP cyclohydrolase 1 type 2 homolog</fullName>
    </recommendedName>
</protein>
<gene>
    <name evidence="4" type="ORF">ACFPXP_03925</name>
</gene>
<proteinExistence type="inferred from homology"/>
<keyword evidence="5" id="KW-1185">Reference proteome</keyword>
<dbReference type="SUPFAM" id="SSF102705">
    <property type="entry name" value="NIF3 (NGG1p interacting factor 3)-like"/>
    <property type="match status" value="1"/>
</dbReference>
<dbReference type="PANTHER" id="PTHR13799:SF14">
    <property type="entry name" value="GTP CYCLOHYDROLASE 1 TYPE 2 HOMOLOG"/>
    <property type="match status" value="1"/>
</dbReference>
<reference evidence="5" key="1">
    <citation type="journal article" date="2019" name="Int. J. Syst. Evol. Microbiol.">
        <title>The Global Catalogue of Microorganisms (GCM) 10K type strain sequencing project: providing services to taxonomists for standard genome sequencing and annotation.</title>
        <authorList>
            <consortium name="The Broad Institute Genomics Platform"/>
            <consortium name="The Broad Institute Genome Sequencing Center for Infectious Disease"/>
            <person name="Wu L."/>
            <person name="Ma J."/>
        </authorList>
    </citation>
    <scope>NUCLEOTIDE SEQUENCE [LARGE SCALE GENOMIC DNA]</scope>
    <source>
        <strain evidence="5">CCM 8749</strain>
    </source>
</reference>
<evidence type="ECO:0000313" key="4">
    <source>
        <dbReference type="EMBL" id="MFC5985586.1"/>
    </source>
</evidence>
<dbReference type="PANTHER" id="PTHR13799">
    <property type="entry name" value="NGG1 INTERACTING FACTOR 3"/>
    <property type="match status" value="1"/>
</dbReference>
<evidence type="ECO:0000256" key="3">
    <source>
        <dbReference type="ARBA" id="ARBA00022723"/>
    </source>
</evidence>
<comment type="caution">
    <text evidence="4">The sequence shown here is derived from an EMBL/GenBank/DDBJ whole genome shotgun (WGS) entry which is preliminary data.</text>
</comment>
<dbReference type="Pfam" id="PF01784">
    <property type="entry name" value="DUF34_NIF3"/>
    <property type="match status" value="1"/>
</dbReference>
<accession>A0ABW1IKQ6</accession>
<comment type="similarity">
    <text evidence="1">Belongs to the GTP cyclohydrolase I type 2/NIF3 family.</text>
</comment>